<keyword evidence="1" id="KW-0812">Transmembrane</keyword>
<dbReference type="Proteomes" id="UP000184488">
    <property type="component" value="Unassembled WGS sequence"/>
</dbReference>
<sequence length="84" mass="9816">MPYIGILDIIVAFFVLIFPIRIVVFWAFFWAFITALSRPISGMEFIEFIERSANWSLPLVLLITLGIPNTLKSWFIFEETKKES</sequence>
<protein>
    <submittedName>
        <fullName evidence="2">Uncharacterized protein</fullName>
    </submittedName>
</protein>
<keyword evidence="1" id="KW-1133">Transmembrane helix</keyword>
<keyword evidence="1" id="KW-0472">Membrane</keyword>
<evidence type="ECO:0000313" key="3">
    <source>
        <dbReference type="Proteomes" id="UP000184488"/>
    </source>
</evidence>
<dbReference type="AlphaFoldDB" id="A0A1M6EEF3"/>
<keyword evidence="3" id="KW-1185">Reference proteome</keyword>
<evidence type="ECO:0000313" key="2">
    <source>
        <dbReference type="EMBL" id="SHI83801.1"/>
    </source>
</evidence>
<evidence type="ECO:0000256" key="1">
    <source>
        <dbReference type="SAM" id="Phobius"/>
    </source>
</evidence>
<accession>A0A1M6EEF3</accession>
<reference evidence="3" key="1">
    <citation type="submission" date="2016-11" db="EMBL/GenBank/DDBJ databases">
        <authorList>
            <person name="Varghese N."/>
            <person name="Submissions S."/>
        </authorList>
    </citation>
    <scope>NUCLEOTIDE SEQUENCE [LARGE SCALE GENOMIC DNA]</scope>
    <source>
        <strain evidence="3">DSM 18829</strain>
    </source>
</reference>
<feature type="transmembrane region" description="Helical" evidence="1">
    <location>
        <begin position="6"/>
        <end position="36"/>
    </location>
</feature>
<name>A0A1M6EEF3_9FLAO</name>
<feature type="transmembrane region" description="Helical" evidence="1">
    <location>
        <begin position="57"/>
        <end position="77"/>
    </location>
</feature>
<proteinExistence type="predicted"/>
<gene>
    <name evidence="2" type="ORF">SAMN05444363_1734</name>
</gene>
<dbReference type="EMBL" id="FQZI01000003">
    <property type="protein sequence ID" value="SHI83801.1"/>
    <property type="molecule type" value="Genomic_DNA"/>
</dbReference>
<organism evidence="2 3">
    <name type="scientific">Flavobacterium terrae</name>
    <dbReference type="NCBI Taxonomy" id="415425"/>
    <lineage>
        <taxon>Bacteria</taxon>
        <taxon>Pseudomonadati</taxon>
        <taxon>Bacteroidota</taxon>
        <taxon>Flavobacteriia</taxon>
        <taxon>Flavobacteriales</taxon>
        <taxon>Flavobacteriaceae</taxon>
        <taxon>Flavobacterium</taxon>
    </lineage>
</organism>